<keyword evidence="1" id="KW-0812">Transmembrane</keyword>
<organism evidence="2 3">
    <name type="scientific">Blastopirellula marina</name>
    <dbReference type="NCBI Taxonomy" id="124"/>
    <lineage>
        <taxon>Bacteria</taxon>
        <taxon>Pseudomonadati</taxon>
        <taxon>Planctomycetota</taxon>
        <taxon>Planctomycetia</taxon>
        <taxon>Pirellulales</taxon>
        <taxon>Pirellulaceae</taxon>
        <taxon>Blastopirellula</taxon>
    </lineage>
</organism>
<evidence type="ECO:0000313" key="3">
    <source>
        <dbReference type="Proteomes" id="UP000239388"/>
    </source>
</evidence>
<dbReference type="EMBL" id="PUIB01000022">
    <property type="protein sequence ID" value="PQO29929.1"/>
    <property type="molecule type" value="Genomic_DNA"/>
</dbReference>
<sequence>MRMMLLVGSLGLVLVLIMRAADPNTWRWIIPPESGSAEIEQPEKGEITRKDILVPRKAVAADNGIEGEFRVVADKRPVTPYTLGSKGKQEDAEEGRQLWASPEALAAIEDNSPFRANGFEAWKQIRDRLRAASPSQLAEAEAPRVQFGQLFQQSDLYRGHLVTVSGTVRRCVKVPPNKLDAESGEMWQLWMFGGSDNFPMVIYCLDLPEGFPVADQMAERVSIKAVYFKKWVHPAKGGATTSPLLLAKSFDWQAPAELAHTISSAEITLGIGLTLAGACVVVGFVWWNNRNRDSEVEKRIRLKNRQQFEEHADQLDAGVSVRDRLGALAAQLQQASSPPQADDKPTE</sequence>
<name>A0A2S8FCQ7_9BACT</name>
<reference evidence="2 3" key="1">
    <citation type="submission" date="2018-02" db="EMBL/GenBank/DDBJ databases">
        <title>Comparative genomes isolates from brazilian mangrove.</title>
        <authorList>
            <person name="Araujo J.E."/>
            <person name="Taketani R.G."/>
            <person name="Silva M.C.P."/>
            <person name="Loureco M.V."/>
            <person name="Andreote F.D."/>
        </authorList>
    </citation>
    <scope>NUCLEOTIDE SEQUENCE [LARGE SCALE GENOMIC DNA]</scope>
    <source>
        <strain evidence="2 3">NAP PRIS-MGV</strain>
    </source>
</reference>
<proteinExistence type="predicted"/>
<comment type="caution">
    <text evidence="2">The sequence shown here is derived from an EMBL/GenBank/DDBJ whole genome shotgun (WGS) entry which is preliminary data.</text>
</comment>
<dbReference type="AlphaFoldDB" id="A0A2S8FCQ7"/>
<evidence type="ECO:0000313" key="2">
    <source>
        <dbReference type="EMBL" id="PQO29929.1"/>
    </source>
</evidence>
<gene>
    <name evidence="2" type="ORF">C5Y98_21950</name>
</gene>
<keyword evidence="1" id="KW-0472">Membrane</keyword>
<evidence type="ECO:0000256" key="1">
    <source>
        <dbReference type="SAM" id="Phobius"/>
    </source>
</evidence>
<protein>
    <submittedName>
        <fullName evidence="2">Uncharacterized protein</fullName>
    </submittedName>
</protein>
<keyword evidence="1" id="KW-1133">Transmembrane helix</keyword>
<accession>A0A2S8FCQ7</accession>
<feature type="transmembrane region" description="Helical" evidence="1">
    <location>
        <begin position="267"/>
        <end position="287"/>
    </location>
</feature>
<dbReference type="Proteomes" id="UP000239388">
    <property type="component" value="Unassembled WGS sequence"/>
</dbReference>